<reference evidence="2" key="1">
    <citation type="submission" date="2022-07" db="EMBL/GenBank/DDBJ databases">
        <title>Chromosome-level genome of Muraenolepis orangiensis.</title>
        <authorList>
            <person name="Kim J."/>
        </authorList>
    </citation>
    <scope>NUCLEOTIDE SEQUENCE</scope>
    <source>
        <strain evidence="2">KU_S4_2022</strain>
        <tissue evidence="2">Muscle</tissue>
    </source>
</reference>
<evidence type="ECO:0000256" key="1">
    <source>
        <dbReference type="SAM" id="MobiDB-lite"/>
    </source>
</evidence>
<organism evidence="2 3">
    <name type="scientific">Muraenolepis orangiensis</name>
    <name type="common">Patagonian moray cod</name>
    <dbReference type="NCBI Taxonomy" id="630683"/>
    <lineage>
        <taxon>Eukaryota</taxon>
        <taxon>Metazoa</taxon>
        <taxon>Chordata</taxon>
        <taxon>Craniata</taxon>
        <taxon>Vertebrata</taxon>
        <taxon>Euteleostomi</taxon>
        <taxon>Actinopterygii</taxon>
        <taxon>Neopterygii</taxon>
        <taxon>Teleostei</taxon>
        <taxon>Neoteleostei</taxon>
        <taxon>Acanthomorphata</taxon>
        <taxon>Zeiogadaria</taxon>
        <taxon>Gadariae</taxon>
        <taxon>Gadiformes</taxon>
        <taxon>Muraenolepidoidei</taxon>
        <taxon>Muraenolepididae</taxon>
        <taxon>Muraenolepis</taxon>
    </lineage>
</organism>
<comment type="caution">
    <text evidence="2">The sequence shown here is derived from an EMBL/GenBank/DDBJ whole genome shotgun (WGS) entry which is preliminary data.</text>
</comment>
<gene>
    <name evidence="2" type="ORF">NHX12_007828</name>
</gene>
<proteinExistence type="predicted"/>
<feature type="compositionally biased region" description="Low complexity" evidence="1">
    <location>
        <begin position="40"/>
        <end position="51"/>
    </location>
</feature>
<evidence type="ECO:0000313" key="2">
    <source>
        <dbReference type="EMBL" id="KAJ3592701.1"/>
    </source>
</evidence>
<feature type="region of interest" description="Disordered" evidence="1">
    <location>
        <begin position="26"/>
        <end position="53"/>
    </location>
</feature>
<keyword evidence="3" id="KW-1185">Reference proteome</keyword>
<accession>A0A9Q0DQP0</accession>
<protein>
    <submittedName>
        <fullName evidence="2">Uncharacterized protein</fullName>
    </submittedName>
</protein>
<dbReference type="Proteomes" id="UP001148018">
    <property type="component" value="Unassembled WGS sequence"/>
</dbReference>
<evidence type="ECO:0000313" key="3">
    <source>
        <dbReference type="Proteomes" id="UP001148018"/>
    </source>
</evidence>
<dbReference type="EMBL" id="JANIIK010000113">
    <property type="protein sequence ID" value="KAJ3592701.1"/>
    <property type="molecule type" value="Genomic_DNA"/>
</dbReference>
<sequence length="102" mass="10524">MKILAVMKLTAASSALNEKGRIRVGDGVTQGSATEPHKQASSCAPSPSAPSETLFIQEPEDGAHILFTGRREAVSGGVDSGGVDSVLGGPTDRVLRVHTLNK</sequence>
<dbReference type="AlphaFoldDB" id="A0A9Q0DQP0"/>
<name>A0A9Q0DQP0_9TELE</name>